<reference evidence="1 2" key="1">
    <citation type="journal article" date="2011" name="J. Bacteriol.">
        <title>Complete genome sequence of the obligate piezophilic hyperthermophilic archaeon Pyrococcus yayanosii CH1.</title>
        <authorList>
            <person name="Jun X."/>
            <person name="Lupeng L."/>
            <person name="Minjuan X."/>
            <person name="Oger P."/>
            <person name="Fengping W."/>
            <person name="Jebbar M."/>
            <person name="Xiang X."/>
        </authorList>
    </citation>
    <scope>NUCLEOTIDE SEQUENCE [LARGE SCALE GENOMIC DNA]</scope>
    <source>
        <strain evidence="2">CH1 / JCM 16557</strain>
    </source>
</reference>
<protein>
    <submittedName>
        <fullName evidence="1">Uncharacterized protein</fullName>
    </submittedName>
</protein>
<evidence type="ECO:0000313" key="1">
    <source>
        <dbReference type="EMBL" id="AEH24958.1"/>
    </source>
</evidence>
<dbReference type="GeneID" id="10837858"/>
<sequence>MKRSLLVFSLIAFVLMVFVAYSDWTNKGSSNDKCPLMALVKVNEENFEVIGKFDGTVVLRAVENKGLYIRVRGYYVKVGDGKTYRINSSSAYFFTWGFVASIEDTRTMNVPFVIVNITRYETNVTVLNKIITVNVKRLVVCSYEGKLLWSYELKHPYYYYWTINYGSEMSSKEGLSYPQILISNTSNYLFVVEIYSAPREMSFVRRWVGDDFVYIFGKQGLIKKLSLGENPWPKRNVFVSSAGNYTILGFEQPQGDGSPAFGRVLIFSGTEVIFDKIFPYDPNCLCHVIPGWGHVNEDGYAVFGLYTGVGIYNGTFTYREG</sequence>
<organism evidence="1 2">
    <name type="scientific">Pyrococcus yayanosii (strain CH1 / JCM 16557)</name>
    <dbReference type="NCBI Taxonomy" id="529709"/>
    <lineage>
        <taxon>Archaea</taxon>
        <taxon>Methanobacteriati</taxon>
        <taxon>Methanobacteriota</taxon>
        <taxon>Thermococci</taxon>
        <taxon>Thermococcales</taxon>
        <taxon>Thermococcaceae</taxon>
        <taxon>Pyrococcus</taxon>
    </lineage>
</organism>
<accession>F8AJE2</accession>
<dbReference type="EMBL" id="CP002779">
    <property type="protein sequence ID" value="AEH24958.1"/>
    <property type="molecule type" value="Genomic_DNA"/>
</dbReference>
<dbReference type="HOGENOM" id="CLU_904947_0_0_2"/>
<dbReference type="KEGG" id="pya:PYCH_12860"/>
<dbReference type="AlphaFoldDB" id="F8AJE2"/>
<proteinExistence type="predicted"/>
<dbReference type="OrthoDB" id="88510at2157"/>
<keyword evidence="2" id="KW-1185">Reference proteome</keyword>
<evidence type="ECO:0000313" key="2">
    <source>
        <dbReference type="Proteomes" id="UP000008386"/>
    </source>
</evidence>
<gene>
    <name evidence="1" type="ordered locus">PYCH_12860</name>
</gene>
<name>F8AJE2_PYRYC</name>
<dbReference type="eggNOG" id="arCOG07138">
    <property type="taxonomic scope" value="Archaea"/>
</dbReference>
<dbReference type="RefSeq" id="WP_013906014.1">
    <property type="nucleotide sequence ID" value="NC_015680.1"/>
</dbReference>
<dbReference type="Proteomes" id="UP000008386">
    <property type="component" value="Chromosome"/>
</dbReference>